<evidence type="ECO:0000313" key="1">
    <source>
        <dbReference type="EMBL" id="KAL2852103.1"/>
    </source>
</evidence>
<accession>A0ABR4KLM5</accession>
<protein>
    <submittedName>
        <fullName evidence="1">Uncharacterized protein</fullName>
    </submittedName>
</protein>
<reference evidence="1 2" key="1">
    <citation type="submission" date="2024-07" db="EMBL/GenBank/DDBJ databases">
        <title>Section-level genome sequencing and comparative genomics of Aspergillus sections Usti and Cavernicolus.</title>
        <authorList>
            <consortium name="Lawrence Berkeley National Laboratory"/>
            <person name="Nybo J.L."/>
            <person name="Vesth T.C."/>
            <person name="Theobald S."/>
            <person name="Frisvad J.C."/>
            <person name="Larsen T.O."/>
            <person name="Kjaerboelling I."/>
            <person name="Rothschild-Mancinelli K."/>
            <person name="Lyhne E.K."/>
            <person name="Kogle M.E."/>
            <person name="Barry K."/>
            <person name="Clum A."/>
            <person name="Na H."/>
            <person name="Ledsgaard L."/>
            <person name="Lin J."/>
            <person name="Lipzen A."/>
            <person name="Kuo A."/>
            <person name="Riley R."/>
            <person name="Mondo S."/>
            <person name="Labutti K."/>
            <person name="Haridas S."/>
            <person name="Pangalinan J."/>
            <person name="Salamov A.A."/>
            <person name="Simmons B.A."/>
            <person name="Magnuson J.K."/>
            <person name="Chen J."/>
            <person name="Drula E."/>
            <person name="Henrissat B."/>
            <person name="Wiebenga A."/>
            <person name="Lubbers R.J."/>
            <person name="Gomes A.C."/>
            <person name="Makela M.R."/>
            <person name="Stajich J."/>
            <person name="Grigoriev I.V."/>
            <person name="Mortensen U.H."/>
            <person name="De Vries R.P."/>
            <person name="Baker S.E."/>
            <person name="Andersen M.R."/>
        </authorList>
    </citation>
    <scope>NUCLEOTIDE SEQUENCE [LARGE SCALE GENOMIC DNA]</scope>
    <source>
        <strain evidence="1 2">CBS 123904</strain>
    </source>
</reference>
<gene>
    <name evidence="1" type="ORF">BJY01DRAFT_208481</name>
</gene>
<name>A0ABR4KLM5_9EURO</name>
<proteinExistence type="predicted"/>
<comment type="caution">
    <text evidence="1">The sequence shown here is derived from an EMBL/GenBank/DDBJ whole genome shotgun (WGS) entry which is preliminary data.</text>
</comment>
<evidence type="ECO:0000313" key="2">
    <source>
        <dbReference type="Proteomes" id="UP001610446"/>
    </source>
</evidence>
<dbReference type="EMBL" id="JBFXLU010000026">
    <property type="protein sequence ID" value="KAL2852103.1"/>
    <property type="molecule type" value="Genomic_DNA"/>
</dbReference>
<dbReference type="Proteomes" id="UP001610446">
    <property type="component" value="Unassembled WGS sequence"/>
</dbReference>
<organism evidence="1 2">
    <name type="scientific">Aspergillus pseudoustus</name>
    <dbReference type="NCBI Taxonomy" id="1810923"/>
    <lineage>
        <taxon>Eukaryota</taxon>
        <taxon>Fungi</taxon>
        <taxon>Dikarya</taxon>
        <taxon>Ascomycota</taxon>
        <taxon>Pezizomycotina</taxon>
        <taxon>Eurotiomycetes</taxon>
        <taxon>Eurotiomycetidae</taxon>
        <taxon>Eurotiales</taxon>
        <taxon>Aspergillaceae</taxon>
        <taxon>Aspergillus</taxon>
        <taxon>Aspergillus subgen. Nidulantes</taxon>
    </lineage>
</organism>
<keyword evidence="2" id="KW-1185">Reference proteome</keyword>
<sequence length="166" mass="18277">MITDHLDRADTVCFTLSSRKLLGNIGTASWPQRKDRGLRISVLSRVAKDQPSVFCCHYCSKLHPTSLVGRPTEDGYAAPGAWDKCPEIGGTSDKRVCGKILSPVFEVCGLGDSYRFRMCHLMLAMKRHYLGPQHGIPLDMLSYTEVAASDVMFTTLVSVGARICPL</sequence>